<sequence>MVTVDWNTTTGLTGLPRRQCQRARHRLPTSQTWSPVSDARPTSPATAMHGATRGDRRYVATGDDARPAARRQLSALWTPAAAGDEEARRGAPGRLDAWPEATAGGLVLDDQDLAVAPRRCGCAVRLYAYPCGLVPLEENTSKDSSRWL</sequence>
<gene>
    <name evidence="2" type="ORF">Q4I30_005930</name>
</gene>
<dbReference type="AlphaFoldDB" id="A0AAW3A778"/>
<dbReference type="Proteomes" id="UP001482455">
    <property type="component" value="Unassembled WGS sequence"/>
</dbReference>
<keyword evidence="3" id="KW-1185">Reference proteome</keyword>
<accession>A0AAW3A778</accession>
<evidence type="ECO:0000313" key="2">
    <source>
        <dbReference type="EMBL" id="KAL0499808.1"/>
    </source>
</evidence>
<comment type="caution">
    <text evidence="2">The sequence shown here is derived from an EMBL/GenBank/DDBJ whole genome shotgun (WGS) entry which is preliminary data.</text>
</comment>
<feature type="compositionally biased region" description="Polar residues" evidence="1">
    <location>
        <begin position="1"/>
        <end position="12"/>
    </location>
</feature>
<proteinExistence type="predicted"/>
<dbReference type="EMBL" id="JBAMZL010000032">
    <property type="protein sequence ID" value="KAL0499808.1"/>
    <property type="molecule type" value="Genomic_DNA"/>
</dbReference>
<organism evidence="2 3">
    <name type="scientific">Leishmania utingensis</name>
    <dbReference type="NCBI Taxonomy" id="653362"/>
    <lineage>
        <taxon>Eukaryota</taxon>
        <taxon>Discoba</taxon>
        <taxon>Euglenozoa</taxon>
        <taxon>Kinetoplastea</taxon>
        <taxon>Metakinetoplastina</taxon>
        <taxon>Trypanosomatida</taxon>
        <taxon>Trypanosomatidae</taxon>
        <taxon>Leishmaniinae</taxon>
        <taxon>Leishmania</taxon>
    </lineage>
</organism>
<protein>
    <submittedName>
        <fullName evidence="2">Uncharacterized protein</fullName>
    </submittedName>
</protein>
<name>A0AAW3A778_9TRYP</name>
<feature type="region of interest" description="Disordered" evidence="1">
    <location>
        <begin position="1"/>
        <end position="59"/>
    </location>
</feature>
<reference evidence="2 3" key="1">
    <citation type="submission" date="2024-02" db="EMBL/GenBank/DDBJ databases">
        <title>FIRST GENOME SEQUENCES OF Leishmania (Viannia) shawi, Leishmania (Viannia) lindenbergi AND Leishmania (Viannia) utingensis.</title>
        <authorList>
            <person name="Resadore F."/>
            <person name="Custodio M.G.F."/>
            <person name="Boite M.C."/>
            <person name="Cupolillo E."/>
            <person name="Ferreira G.E.M."/>
        </authorList>
    </citation>
    <scope>NUCLEOTIDE SEQUENCE [LARGE SCALE GENOMIC DNA]</scope>
    <source>
        <strain evidence="2 3">ITUB/BR/1977/M4964</strain>
    </source>
</reference>
<evidence type="ECO:0000313" key="3">
    <source>
        <dbReference type="Proteomes" id="UP001482455"/>
    </source>
</evidence>
<evidence type="ECO:0000256" key="1">
    <source>
        <dbReference type="SAM" id="MobiDB-lite"/>
    </source>
</evidence>